<dbReference type="AlphaFoldDB" id="A0A162N0Z7"/>
<evidence type="ECO:0000313" key="6">
    <source>
        <dbReference type="Proteomes" id="UP000185680"/>
    </source>
</evidence>
<reference evidence="4 5" key="1">
    <citation type="submission" date="2016-02" db="EMBL/GenBank/DDBJ databases">
        <title>Draft genome sequence of Hydrogenophaga sp. LPB0072.</title>
        <authorList>
            <person name="Shin S.-K."/>
            <person name="Yi H."/>
        </authorList>
    </citation>
    <scope>NUCLEOTIDE SEQUENCE [LARGE SCALE GENOMIC DNA]</scope>
    <source>
        <strain evidence="4 5">LPB0072</strain>
    </source>
</reference>
<protein>
    <recommendedName>
        <fullName evidence="7">RcnB family protein</fullName>
    </recommendedName>
</protein>
<evidence type="ECO:0000313" key="5">
    <source>
        <dbReference type="Proteomes" id="UP000185657"/>
    </source>
</evidence>
<dbReference type="EMBL" id="CP017476">
    <property type="protein sequence ID" value="AOW13960.1"/>
    <property type="molecule type" value="Genomic_DNA"/>
</dbReference>
<proteinExistence type="predicted"/>
<reference evidence="3 6" key="2">
    <citation type="submission" date="2016-10" db="EMBL/GenBank/DDBJ databases">
        <title>Hydorgenophaga sp. LPB0072 isolated from gastropod.</title>
        <authorList>
            <person name="Kim E."/>
            <person name="Yi H."/>
        </authorList>
    </citation>
    <scope>NUCLEOTIDE SEQUENCE [LARGE SCALE GENOMIC DNA]</scope>
    <source>
        <strain evidence="3 6">LPB0072</strain>
    </source>
</reference>
<dbReference type="Pfam" id="PF11776">
    <property type="entry name" value="RcnB"/>
    <property type="match status" value="1"/>
</dbReference>
<gene>
    <name evidence="3" type="ORF">LPB072_15065</name>
    <name evidence="4" type="ORF">LPB72_00750</name>
</gene>
<organism evidence="3 6">
    <name type="scientific">Hydrogenophaga crassostreae</name>
    <dbReference type="NCBI Taxonomy" id="1763535"/>
    <lineage>
        <taxon>Bacteria</taxon>
        <taxon>Pseudomonadati</taxon>
        <taxon>Pseudomonadota</taxon>
        <taxon>Betaproteobacteria</taxon>
        <taxon>Burkholderiales</taxon>
        <taxon>Comamonadaceae</taxon>
        <taxon>Hydrogenophaga</taxon>
    </lineage>
</organism>
<evidence type="ECO:0008006" key="7">
    <source>
        <dbReference type="Google" id="ProtNLM"/>
    </source>
</evidence>
<evidence type="ECO:0000313" key="3">
    <source>
        <dbReference type="EMBL" id="AOW13960.1"/>
    </source>
</evidence>
<evidence type="ECO:0000256" key="1">
    <source>
        <dbReference type="SAM" id="MobiDB-lite"/>
    </source>
</evidence>
<dbReference type="Proteomes" id="UP000185680">
    <property type="component" value="Chromosome"/>
</dbReference>
<dbReference type="OrthoDB" id="6687316at2"/>
<feature type="chain" id="PRO_5043556780" description="RcnB family protein" evidence="2">
    <location>
        <begin position="25"/>
        <end position="176"/>
    </location>
</feature>
<dbReference type="RefSeq" id="WP_066084304.1">
    <property type="nucleotide sequence ID" value="NZ_CP017476.1"/>
</dbReference>
<dbReference type="STRING" id="1763535.LPB072_15065"/>
<dbReference type="Gene3D" id="3.10.450.160">
    <property type="entry name" value="inner membrane protein cigr"/>
    <property type="match status" value="1"/>
</dbReference>
<evidence type="ECO:0000313" key="4">
    <source>
        <dbReference type="EMBL" id="OAD44075.1"/>
    </source>
</evidence>
<dbReference type="InterPro" id="IPR024572">
    <property type="entry name" value="RcnB"/>
</dbReference>
<dbReference type="KEGG" id="hyl:LPB072_15065"/>
<feature type="compositionally biased region" description="Basic and acidic residues" evidence="1">
    <location>
        <begin position="39"/>
        <end position="101"/>
    </location>
</feature>
<feature type="region of interest" description="Disordered" evidence="1">
    <location>
        <begin position="35"/>
        <end position="101"/>
    </location>
</feature>
<keyword evidence="2" id="KW-0732">Signal</keyword>
<dbReference type="EMBL" id="LVWD01000001">
    <property type="protein sequence ID" value="OAD44075.1"/>
    <property type="molecule type" value="Genomic_DNA"/>
</dbReference>
<sequence>MTIRILLPLAVVAALGLSATSTFAETNDKRGRVIIIDQGRSDRNEHRQDRREDRRDARRDVREHRSDRRQDRQDRREGLRDDRRNDRWDNRDDHRWSHRDDRRHPGVRYYYNARGPEFSRGRHLPHDLRISQYVVVNPRSHHLSAPPRGHHWVQVGGDYVLVAIATGIIANIIFNH</sequence>
<accession>A0A162N0Z7</accession>
<name>A0A162N0Z7_9BURK</name>
<evidence type="ECO:0000256" key="2">
    <source>
        <dbReference type="SAM" id="SignalP"/>
    </source>
</evidence>
<dbReference type="Proteomes" id="UP000185657">
    <property type="component" value="Unassembled WGS sequence"/>
</dbReference>
<keyword evidence="5" id="KW-1185">Reference proteome</keyword>
<feature type="signal peptide" evidence="2">
    <location>
        <begin position="1"/>
        <end position="24"/>
    </location>
</feature>